<proteinExistence type="predicted"/>
<organism evidence="1 2">
    <name type="scientific">Hyphomicrobium denitrificans 1NES1</name>
    <dbReference type="NCBI Taxonomy" id="670307"/>
    <lineage>
        <taxon>Bacteria</taxon>
        <taxon>Pseudomonadati</taxon>
        <taxon>Pseudomonadota</taxon>
        <taxon>Alphaproteobacteria</taxon>
        <taxon>Hyphomicrobiales</taxon>
        <taxon>Hyphomicrobiaceae</taxon>
        <taxon>Hyphomicrobium</taxon>
    </lineage>
</organism>
<dbReference type="KEGG" id="hdt:HYPDE_40548"/>
<sequence length="74" mass="7980">MRSKSHPPALGECFGLSGIKRSVPALTRLASVIAQKVGIAAKKLISEGRRVERPEVLIRARRSPIGASHGQRLL</sequence>
<dbReference type="AlphaFoldDB" id="N0B9S9"/>
<accession>N0B9S9</accession>
<dbReference type="HOGENOM" id="CLU_2682826_0_0_5"/>
<dbReference type="EMBL" id="CP005587">
    <property type="protein sequence ID" value="AGK59778.1"/>
    <property type="molecule type" value="Genomic_DNA"/>
</dbReference>
<dbReference type="Proteomes" id="UP000005952">
    <property type="component" value="Chromosome"/>
</dbReference>
<name>N0B9S9_9HYPH</name>
<protein>
    <submittedName>
        <fullName evidence="1">Uncharacterized protein</fullName>
    </submittedName>
</protein>
<keyword evidence="2" id="KW-1185">Reference proteome</keyword>
<reference evidence="1 2" key="1">
    <citation type="journal article" date="2013" name="Genome Announc.">
        <title>Genome sequences for three denitrifying bacterial strains isolated from a uranium- and nitrate-contaminated subsurface environment.</title>
        <authorList>
            <person name="Venkatramanan R."/>
            <person name="Prakash O."/>
            <person name="Woyke T."/>
            <person name="Chain P."/>
            <person name="Goodwin L.A."/>
            <person name="Watson D."/>
            <person name="Brooks S."/>
            <person name="Kostka J.E."/>
            <person name="Green S.J."/>
        </authorList>
    </citation>
    <scope>NUCLEOTIDE SEQUENCE [LARGE SCALE GENOMIC DNA]</scope>
    <source>
        <strain evidence="1 2">1NES1</strain>
    </source>
</reference>
<gene>
    <name evidence="1" type="ORF">HYPDE_40548</name>
</gene>
<evidence type="ECO:0000313" key="2">
    <source>
        <dbReference type="Proteomes" id="UP000005952"/>
    </source>
</evidence>
<evidence type="ECO:0000313" key="1">
    <source>
        <dbReference type="EMBL" id="AGK59778.1"/>
    </source>
</evidence>